<organism evidence="11 12">
    <name type="scientific">Mycolicibacterium psychrotolerans</name>
    <dbReference type="NCBI Taxonomy" id="216929"/>
    <lineage>
        <taxon>Bacteria</taxon>
        <taxon>Bacillati</taxon>
        <taxon>Actinomycetota</taxon>
        <taxon>Actinomycetes</taxon>
        <taxon>Mycobacteriales</taxon>
        <taxon>Mycobacteriaceae</taxon>
        <taxon>Mycolicibacterium</taxon>
    </lineage>
</organism>
<feature type="transmembrane region" description="Helical" evidence="9">
    <location>
        <begin position="170"/>
        <end position="194"/>
    </location>
</feature>
<dbReference type="PANTHER" id="PTHR33908:SF11">
    <property type="entry name" value="MEMBRANE PROTEIN"/>
    <property type="match status" value="1"/>
</dbReference>
<feature type="compositionally biased region" description="Basic and acidic residues" evidence="8">
    <location>
        <begin position="847"/>
        <end position="859"/>
    </location>
</feature>
<keyword evidence="6 9" id="KW-1133">Transmembrane helix</keyword>
<feature type="region of interest" description="Disordered" evidence="8">
    <location>
        <begin position="832"/>
        <end position="859"/>
    </location>
</feature>
<name>A0A7I7M8G6_9MYCO</name>
<feature type="transmembrane region" description="Helical" evidence="9">
    <location>
        <begin position="206"/>
        <end position="228"/>
    </location>
</feature>
<feature type="transmembrane region" description="Helical" evidence="9">
    <location>
        <begin position="321"/>
        <end position="340"/>
    </location>
</feature>
<evidence type="ECO:0000256" key="4">
    <source>
        <dbReference type="ARBA" id="ARBA00022679"/>
    </source>
</evidence>
<keyword evidence="7 9" id="KW-0472">Membrane</keyword>
<evidence type="ECO:0000313" key="11">
    <source>
        <dbReference type="EMBL" id="BBX68528.1"/>
    </source>
</evidence>
<dbReference type="InterPro" id="IPR038731">
    <property type="entry name" value="RgtA/B/C-like"/>
</dbReference>
<gene>
    <name evidence="11" type="ORF">MPSYJ_19890</name>
</gene>
<feature type="compositionally biased region" description="Pro residues" evidence="8">
    <location>
        <begin position="833"/>
        <end position="845"/>
    </location>
</feature>
<dbReference type="GO" id="GO:0005886">
    <property type="term" value="C:plasma membrane"/>
    <property type="evidence" value="ECO:0007669"/>
    <property type="project" value="UniProtKB-SubCell"/>
</dbReference>
<feature type="transmembrane region" description="Helical" evidence="9">
    <location>
        <begin position="117"/>
        <end position="134"/>
    </location>
</feature>
<feature type="transmembrane region" description="Helical" evidence="9">
    <location>
        <begin position="90"/>
        <end position="110"/>
    </location>
</feature>
<evidence type="ECO:0000313" key="12">
    <source>
        <dbReference type="Proteomes" id="UP000466514"/>
    </source>
</evidence>
<dbReference type="KEGG" id="mpsc:MPSYJ_19890"/>
<keyword evidence="4" id="KW-0808">Transferase</keyword>
<dbReference type="InterPro" id="IPR050297">
    <property type="entry name" value="LipidA_mod_glycosyltrf_83"/>
</dbReference>
<evidence type="ECO:0000256" key="9">
    <source>
        <dbReference type="SAM" id="Phobius"/>
    </source>
</evidence>
<evidence type="ECO:0000256" key="3">
    <source>
        <dbReference type="ARBA" id="ARBA00022676"/>
    </source>
</evidence>
<dbReference type="PANTHER" id="PTHR33908">
    <property type="entry name" value="MANNOSYLTRANSFERASE YKCB-RELATED"/>
    <property type="match status" value="1"/>
</dbReference>
<feature type="transmembrane region" description="Helical" evidence="9">
    <location>
        <begin position="361"/>
        <end position="379"/>
    </location>
</feature>
<evidence type="ECO:0000256" key="5">
    <source>
        <dbReference type="ARBA" id="ARBA00022692"/>
    </source>
</evidence>
<evidence type="ECO:0000256" key="7">
    <source>
        <dbReference type="ARBA" id="ARBA00023136"/>
    </source>
</evidence>
<reference evidence="11 12" key="1">
    <citation type="journal article" date="2019" name="Emerg. Microbes Infect.">
        <title>Comprehensive subspecies identification of 175 nontuberculous mycobacteria species based on 7547 genomic profiles.</title>
        <authorList>
            <person name="Matsumoto Y."/>
            <person name="Kinjo T."/>
            <person name="Motooka D."/>
            <person name="Nabeya D."/>
            <person name="Jung N."/>
            <person name="Uechi K."/>
            <person name="Horii T."/>
            <person name="Iida T."/>
            <person name="Fujita J."/>
            <person name="Nakamura S."/>
        </authorList>
    </citation>
    <scope>NUCLEOTIDE SEQUENCE [LARGE SCALE GENOMIC DNA]</scope>
    <source>
        <strain evidence="11 12">JCM 13323</strain>
    </source>
</reference>
<keyword evidence="12" id="KW-1185">Reference proteome</keyword>
<keyword evidence="3" id="KW-0328">Glycosyltransferase</keyword>
<keyword evidence="5 9" id="KW-0812">Transmembrane</keyword>
<evidence type="ECO:0000256" key="2">
    <source>
        <dbReference type="ARBA" id="ARBA00022475"/>
    </source>
</evidence>
<evidence type="ECO:0000256" key="6">
    <source>
        <dbReference type="ARBA" id="ARBA00022989"/>
    </source>
</evidence>
<evidence type="ECO:0000256" key="1">
    <source>
        <dbReference type="ARBA" id="ARBA00004651"/>
    </source>
</evidence>
<dbReference type="GO" id="GO:0009103">
    <property type="term" value="P:lipopolysaccharide biosynthetic process"/>
    <property type="evidence" value="ECO:0007669"/>
    <property type="project" value="UniProtKB-ARBA"/>
</dbReference>
<accession>A0A7I7M8G6</accession>
<dbReference type="RefSeq" id="WP_163721929.1">
    <property type="nucleotide sequence ID" value="NZ_AP022574.1"/>
</dbReference>
<dbReference type="Pfam" id="PF13231">
    <property type="entry name" value="PMT_2"/>
    <property type="match status" value="1"/>
</dbReference>
<feature type="transmembrane region" description="Helical" evidence="9">
    <location>
        <begin position="865"/>
        <end position="885"/>
    </location>
</feature>
<proteinExistence type="predicted"/>
<dbReference type="GO" id="GO:0016763">
    <property type="term" value="F:pentosyltransferase activity"/>
    <property type="evidence" value="ECO:0007669"/>
    <property type="project" value="TreeGrafter"/>
</dbReference>
<evidence type="ECO:0000256" key="8">
    <source>
        <dbReference type="SAM" id="MobiDB-lite"/>
    </source>
</evidence>
<dbReference type="EMBL" id="AP022574">
    <property type="protein sequence ID" value="BBX68528.1"/>
    <property type="molecule type" value="Genomic_DNA"/>
</dbReference>
<feature type="domain" description="Glycosyltransferase RgtA/B/C/D-like" evidence="10">
    <location>
        <begin position="63"/>
        <end position="219"/>
    </location>
</feature>
<protein>
    <recommendedName>
        <fullName evidence="10">Glycosyltransferase RgtA/B/C/D-like domain-containing protein</fullName>
    </recommendedName>
</protein>
<dbReference type="Proteomes" id="UP000466514">
    <property type="component" value="Chromosome"/>
</dbReference>
<comment type="subcellular location">
    <subcellularLocation>
        <location evidence="1">Cell membrane</location>
        <topology evidence="1">Multi-pass membrane protein</topology>
    </subcellularLocation>
</comment>
<dbReference type="AlphaFoldDB" id="A0A7I7M8G6"/>
<sequence length="891" mass="94751">MTRLARTNPSVPVVSALLALTAVLRLINIAGSPIRLDDEGTYVAQAFAVSQWGELAHYTYWYDHPPGGWLQLAAWMTLTGPGFGPNAVTAGRYLMVLAAVISAGLLWLLARRVGLPRWAAATAVAVLAVSPLAISLGRSVYLDNLAIAWVLGALVLICSPRHRLSAMFGAALCFGVAVLTKETMLLFVPVVAWLVWLKTSPATRRYALAVFGAVCALVVGTYVLMALVRGELVPGPGHVSLWEGVKFQLWQRESSGSLTDPQSLKRHTIDEWLRLDPVLPLLAAPVAVGGLLVERLRPYAVGLLILVLAVVRPGYLPVPFVISAIPLIALLTAGLGAAVVDQVRRMSRQPSARAHRLRTTATLVVAFLGALTATLWVAGYRDTLGTDEDASMRQAQQWISDNVTSRDRLIVDDAMWVDLVRDGRDRRNVVWSYKVDTDEQVQEWAPRGWADYEWVVSTPSMRANMPDSGVLKDAMSHARPAATFGERGNRVDVLRVSGDASSSTTAATPAFGVQVAARMDGASDPDALATLQSGTVDQRVVATLAVLAATQPVALQSISSVAAEDVAGAPRREFRLTGPSERLQAFATFLHRQKSPFGAESIALTDTDLTVRFPPGPSDVGLRGEPPQAANGTAAVRISDVRRDVPADRLEFVRLDGGPGASLPLTATEPSDYRQMPAGTYVMTTVAQRSGVPVMRQAFTVEPGGTYTLAMFSAGEEGEVAAQLVPDTAPGQPPPGQVVRLLQASGASGPVKLALNAAGGEPTVLADNASYGLITGYGPQPAGSYDAVITADGREWHQPVDVPADAPTTLVLADGRDGPTLYQTRDVAAAAPPLDPPALALPPGEPEPDKLSAKPVTDDDPRQQVIPIALCAWFVAGAAVALTRYQRRQGR</sequence>
<keyword evidence="2" id="KW-1003">Cell membrane</keyword>
<evidence type="ECO:0000259" key="10">
    <source>
        <dbReference type="Pfam" id="PF13231"/>
    </source>
</evidence>